<dbReference type="GO" id="GO:0003677">
    <property type="term" value="F:DNA binding"/>
    <property type="evidence" value="ECO:0007669"/>
    <property type="project" value="UniProtKB-KW"/>
</dbReference>
<evidence type="ECO:0000256" key="7">
    <source>
        <dbReference type="ARBA" id="ARBA00023125"/>
    </source>
</evidence>
<keyword evidence="5" id="KW-0949">S-adenosyl-L-methionine</keyword>
<evidence type="ECO:0000256" key="3">
    <source>
        <dbReference type="ARBA" id="ARBA00022603"/>
    </source>
</evidence>
<evidence type="ECO:0000256" key="5">
    <source>
        <dbReference type="ARBA" id="ARBA00022691"/>
    </source>
</evidence>
<dbReference type="InterPro" id="IPR017985">
    <property type="entry name" value="MeTrfase_CN4_CS"/>
</dbReference>
<comment type="caution">
    <text evidence="10">The sequence shown here is derived from an EMBL/GenBank/DDBJ whole genome shotgun (WGS) entry which is preliminary data.</text>
</comment>
<dbReference type="PROSITE" id="PS00093">
    <property type="entry name" value="N4_MTASE"/>
    <property type="match status" value="1"/>
</dbReference>
<gene>
    <name evidence="10" type="ORF">ETI04_00670</name>
</gene>
<dbReference type="GO" id="GO:0009307">
    <property type="term" value="P:DNA restriction-modification system"/>
    <property type="evidence" value="ECO:0007669"/>
    <property type="project" value="UniProtKB-KW"/>
</dbReference>
<accession>A0A4R6C779</accession>
<comment type="similarity">
    <text evidence="1">Belongs to the N(4)/N(6)-methyltransferase family. N(4) subfamily.</text>
</comment>
<sequence>MLSENLEQIEVTHLPLEINKNSNYIIMQKNVNSYTHGMFKYPCKFIPEIPRWAIKKYGVKGGLVFDPFAGSGTTLLEAQIQNMDAYGTEIDEIAKKIIYAKTQNYDINDLKAIENDFKFIMDSYYSENKIFMPDIKNLNHWFSIENSNALGKLKIVIDMLLNTKSKLFFEIVFLSIIKDVSFADNASPKPYVSNKIKKIPKDVIKSFERTYLKYLKYVKDYVEEEIENKVELVAGDALFTSKEFKADIAITSPPYINAFDYPRTLRLENLWTGVHTEESLLNSKNNYVGTERFNINIERKKSLDILEKSIVLKSIFNQLLDIDEKRAYVVKKFFEDMETNLTNVNSHLKVNGHYIIVIGNSLIRGIDVESWKIINEIAINNGFQYVEHFSYKIQNPYIRIPRNGRGGHIKLDYVLVLKKGVEKNG</sequence>
<evidence type="ECO:0000256" key="8">
    <source>
        <dbReference type="ARBA" id="ARBA00049120"/>
    </source>
</evidence>
<feature type="domain" description="DNA methylase N-4/N-6" evidence="9">
    <location>
        <begin position="28"/>
        <end position="98"/>
    </location>
</feature>
<dbReference type="AlphaFoldDB" id="A0A4R6C779"/>
<evidence type="ECO:0000256" key="1">
    <source>
        <dbReference type="ARBA" id="ARBA00010203"/>
    </source>
</evidence>
<keyword evidence="3 10" id="KW-0489">Methyltransferase</keyword>
<dbReference type="RefSeq" id="WP_133418670.1">
    <property type="nucleotide sequence ID" value="NZ_SDQG01000001.1"/>
</dbReference>
<dbReference type="InterPro" id="IPR002941">
    <property type="entry name" value="DNA_methylase_N4/N6"/>
</dbReference>
<dbReference type="SUPFAM" id="SSF53335">
    <property type="entry name" value="S-adenosyl-L-methionine-dependent methyltransferases"/>
    <property type="match status" value="2"/>
</dbReference>
<dbReference type="GO" id="GO:0008170">
    <property type="term" value="F:N-methyltransferase activity"/>
    <property type="evidence" value="ECO:0007669"/>
    <property type="project" value="InterPro"/>
</dbReference>
<evidence type="ECO:0000256" key="4">
    <source>
        <dbReference type="ARBA" id="ARBA00022679"/>
    </source>
</evidence>
<evidence type="ECO:0000313" key="11">
    <source>
        <dbReference type="Proteomes" id="UP000294865"/>
    </source>
</evidence>
<name>A0A4R6C779_9STAP</name>
<dbReference type="EC" id="2.1.1.113" evidence="2"/>
<dbReference type="GO" id="GO:0015667">
    <property type="term" value="F:site-specific DNA-methyltransferase (cytosine-N4-specific) activity"/>
    <property type="evidence" value="ECO:0007669"/>
    <property type="project" value="UniProtKB-EC"/>
</dbReference>
<keyword evidence="4" id="KW-0808">Transferase</keyword>
<proteinExistence type="inferred from homology"/>
<protein>
    <recommendedName>
        <fullName evidence="2">site-specific DNA-methyltransferase (cytosine-N(4)-specific)</fullName>
        <ecNumber evidence="2">2.1.1.113</ecNumber>
    </recommendedName>
</protein>
<evidence type="ECO:0000256" key="2">
    <source>
        <dbReference type="ARBA" id="ARBA00012185"/>
    </source>
</evidence>
<dbReference type="InterPro" id="IPR029063">
    <property type="entry name" value="SAM-dependent_MTases_sf"/>
</dbReference>
<keyword evidence="6" id="KW-0680">Restriction system</keyword>
<evidence type="ECO:0000313" key="10">
    <source>
        <dbReference type="EMBL" id="TDM18032.1"/>
    </source>
</evidence>
<dbReference type="Pfam" id="PF01555">
    <property type="entry name" value="N6_N4_Mtase"/>
    <property type="match status" value="1"/>
</dbReference>
<organism evidence="10 11">
    <name type="scientific">Macrococcoides canis</name>
    <dbReference type="NCBI Taxonomy" id="1855823"/>
    <lineage>
        <taxon>Bacteria</taxon>
        <taxon>Bacillati</taxon>
        <taxon>Bacillota</taxon>
        <taxon>Bacilli</taxon>
        <taxon>Bacillales</taxon>
        <taxon>Staphylococcaceae</taxon>
        <taxon>Macrococcoides</taxon>
    </lineage>
</organism>
<keyword evidence="7" id="KW-0238">DNA-binding</keyword>
<reference evidence="10 11" key="1">
    <citation type="submission" date="2019-01" db="EMBL/GenBank/DDBJ databases">
        <title>Draft genome sequences of Macrococcus caseolyticus, Macrococcus canis, Macrococcus bohemicus and Macrococcus goetzii.</title>
        <authorList>
            <person name="Mazhar S."/>
            <person name="Altermann E."/>
            <person name="Hill C."/>
            <person name="Mcauliffe O."/>
        </authorList>
    </citation>
    <scope>NUCLEOTIDE SEQUENCE [LARGE SCALE GENOMIC DNA]</scope>
    <source>
        <strain evidence="10 11">DPC7162</strain>
    </source>
</reference>
<dbReference type="GO" id="GO:0032259">
    <property type="term" value="P:methylation"/>
    <property type="evidence" value="ECO:0007669"/>
    <property type="project" value="UniProtKB-KW"/>
</dbReference>
<dbReference type="Gene3D" id="3.40.50.150">
    <property type="entry name" value="Vaccinia Virus protein VP39"/>
    <property type="match status" value="2"/>
</dbReference>
<evidence type="ECO:0000259" key="9">
    <source>
        <dbReference type="Pfam" id="PF01555"/>
    </source>
</evidence>
<dbReference type="Proteomes" id="UP000294865">
    <property type="component" value="Unassembled WGS sequence"/>
</dbReference>
<comment type="catalytic activity">
    <reaction evidence="8">
        <text>a 2'-deoxycytidine in DNA + S-adenosyl-L-methionine = an N(4)-methyl-2'-deoxycytidine in DNA + S-adenosyl-L-homocysteine + H(+)</text>
        <dbReference type="Rhea" id="RHEA:16857"/>
        <dbReference type="Rhea" id="RHEA-COMP:11369"/>
        <dbReference type="Rhea" id="RHEA-COMP:13674"/>
        <dbReference type="ChEBI" id="CHEBI:15378"/>
        <dbReference type="ChEBI" id="CHEBI:57856"/>
        <dbReference type="ChEBI" id="CHEBI:59789"/>
        <dbReference type="ChEBI" id="CHEBI:85452"/>
        <dbReference type="ChEBI" id="CHEBI:137933"/>
        <dbReference type="EC" id="2.1.1.113"/>
    </reaction>
</comment>
<dbReference type="EMBL" id="SDQG01000001">
    <property type="protein sequence ID" value="TDM18032.1"/>
    <property type="molecule type" value="Genomic_DNA"/>
</dbReference>
<evidence type="ECO:0000256" key="6">
    <source>
        <dbReference type="ARBA" id="ARBA00022747"/>
    </source>
</evidence>